<feature type="region of interest" description="Disordered" evidence="3">
    <location>
        <begin position="156"/>
        <end position="219"/>
    </location>
</feature>
<dbReference type="EMBL" id="JACHJY010000013">
    <property type="protein sequence ID" value="MBB4986569.1"/>
    <property type="molecule type" value="Genomic_DNA"/>
</dbReference>
<evidence type="ECO:0000256" key="3">
    <source>
        <dbReference type="SAM" id="MobiDB-lite"/>
    </source>
</evidence>
<gene>
    <name evidence="6" type="ORF">GGE06_007537</name>
</gene>
<dbReference type="Pfam" id="PF13613">
    <property type="entry name" value="HTH_Tnp_4"/>
    <property type="match status" value="1"/>
</dbReference>
<accession>A0A7W7XF56</accession>
<feature type="region of interest" description="Disordered" evidence="3">
    <location>
        <begin position="262"/>
        <end position="331"/>
    </location>
</feature>
<evidence type="ECO:0000313" key="6">
    <source>
        <dbReference type="EMBL" id="MBB4986569.1"/>
    </source>
</evidence>
<organism evidence="6 7">
    <name type="scientific">Streptomyces nymphaeiformis</name>
    <dbReference type="NCBI Taxonomy" id="2663842"/>
    <lineage>
        <taxon>Bacteria</taxon>
        <taxon>Bacillati</taxon>
        <taxon>Actinomycetota</taxon>
        <taxon>Actinomycetes</taxon>
        <taxon>Kitasatosporales</taxon>
        <taxon>Streptomycetaceae</taxon>
        <taxon>Streptomyces</taxon>
    </lineage>
</organism>
<feature type="compositionally biased region" description="Low complexity" evidence="3">
    <location>
        <begin position="275"/>
        <end position="290"/>
    </location>
</feature>
<feature type="compositionally biased region" description="Pro residues" evidence="3">
    <location>
        <begin position="166"/>
        <end position="177"/>
    </location>
</feature>
<dbReference type="AlphaFoldDB" id="A0A7W7XF56"/>
<evidence type="ECO:0000256" key="1">
    <source>
        <dbReference type="ARBA" id="ARBA00001968"/>
    </source>
</evidence>
<evidence type="ECO:0000259" key="4">
    <source>
        <dbReference type="Pfam" id="PF13359"/>
    </source>
</evidence>
<keyword evidence="2" id="KW-0479">Metal-binding</keyword>
<sequence>MVPYRAMLDVPHELVEHVSWLIYARRCERRSRWRKLDCFQQALLALVHLRKNETLPALAAGFGVSTATAWRYVDETLDVLAAWAPGLHEALTGLGGGDHVIVDGTLIATDRIKADEPYYSMKHRKHGMNVQVIARPDGTPLWFSRATPGRTHDLTAARAHRRRPGLPDPTDPHPCGPRLPGRRRHRPHPLLPPPRTDRPLPALQPRPRQTEGPGRTRLRSAEVLATAPPGQMLHPPHRHHRPSRPHAADLRLFRMKRLSNRRTYKLPSSEHVLHSTTTRPQTSSPRTAPTEAATLSPDDRPPQGRGHAHPLPPGHHQPDPIDFLVSNAPDR</sequence>
<comment type="caution">
    <text evidence="6">The sequence shown here is derived from an EMBL/GenBank/DDBJ whole genome shotgun (WGS) entry which is preliminary data.</text>
</comment>
<feature type="domain" description="DDE Tnp4" evidence="4">
    <location>
        <begin position="102"/>
        <end position="160"/>
    </location>
</feature>
<evidence type="ECO:0000259" key="5">
    <source>
        <dbReference type="Pfam" id="PF13613"/>
    </source>
</evidence>
<keyword evidence="7" id="KW-1185">Reference proteome</keyword>
<dbReference type="Pfam" id="PF13359">
    <property type="entry name" value="DDE_Tnp_4"/>
    <property type="match status" value="1"/>
</dbReference>
<dbReference type="Proteomes" id="UP000582643">
    <property type="component" value="Unassembled WGS sequence"/>
</dbReference>
<feature type="domain" description="Transposase Helix-turn-helix" evidence="5">
    <location>
        <begin position="34"/>
        <end position="82"/>
    </location>
</feature>
<evidence type="ECO:0008006" key="8">
    <source>
        <dbReference type="Google" id="ProtNLM"/>
    </source>
</evidence>
<evidence type="ECO:0000256" key="2">
    <source>
        <dbReference type="ARBA" id="ARBA00022723"/>
    </source>
</evidence>
<reference evidence="6 7" key="1">
    <citation type="submission" date="2020-08" db="EMBL/GenBank/DDBJ databases">
        <title>Genomic Encyclopedia of Type Strains, Phase III (KMG-III): the genomes of soil and plant-associated and newly described type strains.</title>
        <authorList>
            <person name="Whitman W."/>
        </authorList>
    </citation>
    <scope>NUCLEOTIDE SEQUENCE [LARGE SCALE GENOMIC DNA]</scope>
    <source>
        <strain evidence="6 7">SFB5A</strain>
    </source>
</reference>
<protein>
    <recommendedName>
        <fullName evidence="8">Transposase</fullName>
    </recommendedName>
</protein>
<proteinExistence type="predicted"/>
<dbReference type="InterPro" id="IPR027805">
    <property type="entry name" value="Transposase_HTH_dom"/>
</dbReference>
<evidence type="ECO:0000313" key="7">
    <source>
        <dbReference type="Proteomes" id="UP000582643"/>
    </source>
</evidence>
<dbReference type="InterPro" id="IPR027806">
    <property type="entry name" value="HARBI1_dom"/>
</dbReference>
<dbReference type="GO" id="GO:0046872">
    <property type="term" value="F:metal ion binding"/>
    <property type="evidence" value="ECO:0007669"/>
    <property type="project" value="UniProtKB-KW"/>
</dbReference>
<comment type="cofactor">
    <cofactor evidence="1">
        <name>a divalent metal cation</name>
        <dbReference type="ChEBI" id="CHEBI:60240"/>
    </cofactor>
</comment>
<name>A0A7W7XF56_9ACTN</name>